<sequence>MLTRSASNAYFSQTLGVIAIPDTDAALKAAVDEVYEDFLQYSESIEDVTKERRRQRVMNALDGHSDEEVWAEIERRKDGTPIEDRSITQAEIETLMASPVSVG</sequence>
<accession>A0A382WLL8</accession>
<dbReference type="AlphaFoldDB" id="A0A382WLL8"/>
<protein>
    <submittedName>
        <fullName evidence="1">Uncharacterized protein</fullName>
    </submittedName>
</protein>
<proteinExistence type="predicted"/>
<reference evidence="1" key="1">
    <citation type="submission" date="2018-05" db="EMBL/GenBank/DDBJ databases">
        <authorList>
            <person name="Lanie J.A."/>
            <person name="Ng W.-L."/>
            <person name="Kazmierczak K.M."/>
            <person name="Andrzejewski T.M."/>
            <person name="Davidsen T.M."/>
            <person name="Wayne K.J."/>
            <person name="Tettelin H."/>
            <person name="Glass J.I."/>
            <person name="Rusch D."/>
            <person name="Podicherti R."/>
            <person name="Tsui H.-C.T."/>
            <person name="Winkler M.E."/>
        </authorList>
    </citation>
    <scope>NUCLEOTIDE SEQUENCE</scope>
</reference>
<dbReference type="EMBL" id="UINC01160708">
    <property type="protein sequence ID" value="SVD59510.1"/>
    <property type="molecule type" value="Genomic_DNA"/>
</dbReference>
<name>A0A382WLL8_9ZZZZ</name>
<feature type="non-terminal residue" evidence="1">
    <location>
        <position position="103"/>
    </location>
</feature>
<organism evidence="1">
    <name type="scientific">marine metagenome</name>
    <dbReference type="NCBI Taxonomy" id="408172"/>
    <lineage>
        <taxon>unclassified sequences</taxon>
        <taxon>metagenomes</taxon>
        <taxon>ecological metagenomes</taxon>
    </lineage>
</organism>
<evidence type="ECO:0000313" key="1">
    <source>
        <dbReference type="EMBL" id="SVD59510.1"/>
    </source>
</evidence>
<gene>
    <name evidence="1" type="ORF">METZ01_LOCUS412364</name>
</gene>